<dbReference type="RefSeq" id="WP_177101802.1">
    <property type="nucleotide sequence ID" value="NZ_JACAQB010000006.1"/>
</dbReference>
<evidence type="ECO:0000313" key="6">
    <source>
        <dbReference type="EMBL" id="NWB96458.1"/>
    </source>
</evidence>
<dbReference type="InterPro" id="IPR009057">
    <property type="entry name" value="Homeodomain-like_sf"/>
</dbReference>
<sequence>MRRRGKRGLESRQKILDAASTLYRQHGFSGVGVLAIASAAGMTHGGFYTQFPHGKEELLAAVVVQAFRDGQKDWDEWIEGFPEDLALVTIIEDYLSSRHCANPEVGCPVAALAADVSRQGPSVKSAFTEGVKAELEALSELYSDSTAPERRINAMRLLTRLAGTILIARAIDDPALSYELLAAARIPDSI</sequence>
<dbReference type="InterPro" id="IPR036271">
    <property type="entry name" value="Tet_transcr_reg_TetR-rel_C_sf"/>
</dbReference>
<evidence type="ECO:0000256" key="4">
    <source>
        <dbReference type="PROSITE-ProRule" id="PRU00335"/>
    </source>
</evidence>
<dbReference type="GO" id="GO:0003677">
    <property type="term" value="F:DNA binding"/>
    <property type="evidence" value="ECO:0007669"/>
    <property type="project" value="UniProtKB-UniRule"/>
</dbReference>
<evidence type="ECO:0000313" key="7">
    <source>
        <dbReference type="Proteomes" id="UP000539985"/>
    </source>
</evidence>
<dbReference type="SUPFAM" id="SSF48498">
    <property type="entry name" value="Tetracyclin repressor-like, C-terminal domain"/>
    <property type="match status" value="1"/>
</dbReference>
<evidence type="ECO:0000256" key="3">
    <source>
        <dbReference type="ARBA" id="ARBA00023163"/>
    </source>
</evidence>
<evidence type="ECO:0000259" key="5">
    <source>
        <dbReference type="PROSITE" id="PS50977"/>
    </source>
</evidence>
<comment type="caution">
    <text evidence="6">The sequence shown here is derived from an EMBL/GenBank/DDBJ whole genome shotgun (WGS) entry which is preliminary data.</text>
</comment>
<dbReference type="InterPro" id="IPR001647">
    <property type="entry name" value="HTH_TetR"/>
</dbReference>
<keyword evidence="3" id="KW-0804">Transcription</keyword>
<gene>
    <name evidence="6" type="ORF">HX882_11195</name>
</gene>
<feature type="domain" description="HTH tetR-type" evidence="5">
    <location>
        <begin position="9"/>
        <end position="69"/>
    </location>
</feature>
<dbReference type="Pfam" id="PF00440">
    <property type="entry name" value="TetR_N"/>
    <property type="match status" value="1"/>
</dbReference>
<evidence type="ECO:0000256" key="2">
    <source>
        <dbReference type="ARBA" id="ARBA00023125"/>
    </source>
</evidence>
<keyword evidence="1" id="KW-0805">Transcription regulation</keyword>
<organism evidence="6 7">
    <name type="scientific">Pseudomonas gingeri</name>
    <dbReference type="NCBI Taxonomy" id="117681"/>
    <lineage>
        <taxon>Bacteria</taxon>
        <taxon>Pseudomonadati</taxon>
        <taxon>Pseudomonadota</taxon>
        <taxon>Gammaproteobacteria</taxon>
        <taxon>Pseudomonadales</taxon>
        <taxon>Pseudomonadaceae</taxon>
        <taxon>Pseudomonas</taxon>
    </lineage>
</organism>
<dbReference type="SUPFAM" id="SSF46689">
    <property type="entry name" value="Homeodomain-like"/>
    <property type="match status" value="1"/>
</dbReference>
<accession>A0A7Y7XAS5</accession>
<evidence type="ECO:0000256" key="1">
    <source>
        <dbReference type="ARBA" id="ARBA00023015"/>
    </source>
</evidence>
<reference evidence="6 7" key="1">
    <citation type="submission" date="2020-04" db="EMBL/GenBank/DDBJ databases">
        <title>Molecular characterization of pseudomonads from Agaricus bisporus reveal novel blotch 2 pathogens in Western Europe.</title>
        <authorList>
            <person name="Taparia T."/>
            <person name="Krijger M."/>
            <person name="Haynes E."/>
            <person name="Elpinstone J.G."/>
            <person name="Noble R."/>
            <person name="Van Der Wolf J."/>
        </authorList>
    </citation>
    <scope>NUCLEOTIDE SEQUENCE [LARGE SCALE GENOMIC DNA]</scope>
    <source>
        <strain evidence="6 7">H7001</strain>
    </source>
</reference>
<dbReference type="AlphaFoldDB" id="A0A7Y7XAS5"/>
<dbReference type="Gene3D" id="1.10.10.60">
    <property type="entry name" value="Homeodomain-like"/>
    <property type="match status" value="1"/>
</dbReference>
<name>A0A7Y7XAS5_9PSED</name>
<proteinExistence type="predicted"/>
<feature type="DNA-binding region" description="H-T-H motif" evidence="4">
    <location>
        <begin position="32"/>
        <end position="51"/>
    </location>
</feature>
<dbReference type="Gene3D" id="1.10.357.10">
    <property type="entry name" value="Tetracycline Repressor, domain 2"/>
    <property type="match status" value="1"/>
</dbReference>
<keyword evidence="2 4" id="KW-0238">DNA-binding</keyword>
<protein>
    <submittedName>
        <fullName evidence="6">TetR/AcrR family transcriptional regulator</fullName>
    </submittedName>
</protein>
<dbReference type="PANTHER" id="PTHR47506">
    <property type="entry name" value="TRANSCRIPTIONAL REGULATORY PROTEIN"/>
    <property type="match status" value="1"/>
</dbReference>
<dbReference type="Proteomes" id="UP000539985">
    <property type="component" value="Unassembled WGS sequence"/>
</dbReference>
<dbReference type="PROSITE" id="PS50977">
    <property type="entry name" value="HTH_TETR_2"/>
    <property type="match status" value="1"/>
</dbReference>
<dbReference type="PANTHER" id="PTHR47506:SF7">
    <property type="entry name" value="TRANSCRIPTIONAL REGULATORY PROTEIN"/>
    <property type="match status" value="1"/>
</dbReference>
<dbReference type="EMBL" id="JACAQB010000006">
    <property type="protein sequence ID" value="NWB96458.1"/>
    <property type="molecule type" value="Genomic_DNA"/>
</dbReference>